<evidence type="ECO:0000313" key="1">
    <source>
        <dbReference type="EMBL" id="SBQ49783.1"/>
    </source>
</evidence>
<evidence type="ECO:0008006" key="2">
    <source>
        <dbReference type="Google" id="ProtNLM"/>
    </source>
</evidence>
<reference evidence="1" key="2">
    <citation type="submission" date="2016-06" db="EMBL/GenBank/DDBJ databases">
        <title>The genome of a short-lived fish provides insights into sex chromosome evolution and the genetic control of aging.</title>
        <authorList>
            <person name="Reichwald K."/>
            <person name="Felder M."/>
            <person name="Petzold A."/>
            <person name="Koch P."/>
            <person name="Groth M."/>
            <person name="Platzer M."/>
        </authorList>
    </citation>
    <scope>NUCLEOTIDE SEQUENCE</scope>
    <source>
        <tissue evidence="1">Brain</tissue>
    </source>
</reference>
<name>A0A1A8ETB2_9TELE</name>
<accession>A0A1A8ETB2</accession>
<proteinExistence type="predicted"/>
<dbReference type="SUPFAM" id="SSF48726">
    <property type="entry name" value="Immunoglobulin"/>
    <property type="match status" value="1"/>
</dbReference>
<protein>
    <recommendedName>
        <fullName evidence="2">Immunoglobulin I-set domain-containing protein</fullName>
    </recommendedName>
</protein>
<sequence>MCRMLIFLKKFDLVVWKFKTENVMVTFQPNGEPNIRDKYRGRIEVSEKKYSVRLKHLTKGDSGTYAARVTATENGQAGIFCRCYQPNDGSFRIKAELADPKGGPFDAVKHLPLFTWRLSKAWFVVLLTLFHRLQYRKGVPRTWHSGSTVE</sequence>
<organism evidence="1">
    <name type="scientific">Nothobranchius korthausae</name>
    <dbReference type="NCBI Taxonomy" id="1143690"/>
    <lineage>
        <taxon>Eukaryota</taxon>
        <taxon>Metazoa</taxon>
        <taxon>Chordata</taxon>
        <taxon>Craniata</taxon>
        <taxon>Vertebrata</taxon>
        <taxon>Euteleostomi</taxon>
        <taxon>Actinopterygii</taxon>
        <taxon>Neopterygii</taxon>
        <taxon>Teleostei</taxon>
        <taxon>Neoteleostei</taxon>
        <taxon>Acanthomorphata</taxon>
        <taxon>Ovalentaria</taxon>
        <taxon>Atherinomorphae</taxon>
        <taxon>Cyprinodontiformes</taxon>
        <taxon>Nothobranchiidae</taxon>
        <taxon>Nothobranchius</taxon>
    </lineage>
</organism>
<dbReference type="InterPro" id="IPR036179">
    <property type="entry name" value="Ig-like_dom_sf"/>
</dbReference>
<dbReference type="EMBL" id="HAEB01003256">
    <property type="protein sequence ID" value="SBQ49783.1"/>
    <property type="molecule type" value="Transcribed_RNA"/>
</dbReference>
<dbReference type="AlphaFoldDB" id="A0A1A8ETB2"/>
<dbReference type="Gene3D" id="2.60.40.10">
    <property type="entry name" value="Immunoglobulins"/>
    <property type="match status" value="1"/>
</dbReference>
<dbReference type="InterPro" id="IPR013783">
    <property type="entry name" value="Ig-like_fold"/>
</dbReference>
<reference evidence="1" key="1">
    <citation type="submission" date="2016-05" db="EMBL/GenBank/DDBJ databases">
        <authorList>
            <person name="Lavstsen T."/>
            <person name="Jespersen J.S."/>
        </authorList>
    </citation>
    <scope>NUCLEOTIDE SEQUENCE</scope>
    <source>
        <tissue evidence="1">Brain</tissue>
    </source>
</reference>
<gene>
    <name evidence="1" type="primary">Nfu_g_1_012991</name>
</gene>
<feature type="non-terminal residue" evidence="1">
    <location>
        <position position="150"/>
    </location>
</feature>